<dbReference type="GO" id="GO:0005739">
    <property type="term" value="C:mitochondrion"/>
    <property type="evidence" value="ECO:0007669"/>
    <property type="project" value="TreeGrafter"/>
</dbReference>
<dbReference type="InterPro" id="IPR036873">
    <property type="entry name" value="Rhodanese-like_dom_sf"/>
</dbReference>
<proteinExistence type="predicted"/>
<dbReference type="OMA" id="QQSFRRW"/>
<dbReference type="RefSeq" id="XP_007784559.1">
    <property type="nucleotide sequence ID" value="XM_007786369.1"/>
</dbReference>
<dbReference type="PANTHER" id="PTHR44086">
    <property type="entry name" value="THIOSULFATE SULFURTRANSFERASE RDL2, MITOCHONDRIAL-RELATED"/>
    <property type="match status" value="1"/>
</dbReference>
<keyword evidence="4" id="KW-1185">Reference proteome</keyword>
<dbReference type="GeneID" id="19905813"/>
<dbReference type="SMART" id="SM00450">
    <property type="entry name" value="RHOD"/>
    <property type="match status" value="1"/>
</dbReference>
<accession>R7Z4Z4</accession>
<dbReference type="InterPro" id="IPR001763">
    <property type="entry name" value="Rhodanese-like_dom"/>
</dbReference>
<dbReference type="PANTHER" id="PTHR44086:SF10">
    <property type="entry name" value="THIOSULFATE SULFURTRANSFERASE_RHODANESE-LIKE DOMAIN-CONTAINING PROTEIN 3"/>
    <property type="match status" value="1"/>
</dbReference>
<protein>
    <recommendedName>
        <fullName evidence="2">Rhodanese domain-containing protein</fullName>
    </recommendedName>
</protein>
<evidence type="ECO:0000313" key="3">
    <source>
        <dbReference type="EMBL" id="EON69242.1"/>
    </source>
</evidence>
<evidence type="ECO:0000259" key="2">
    <source>
        <dbReference type="PROSITE" id="PS50206"/>
    </source>
</evidence>
<dbReference type="Proteomes" id="UP000016924">
    <property type="component" value="Unassembled WGS sequence"/>
</dbReference>
<dbReference type="Gene3D" id="3.40.250.10">
    <property type="entry name" value="Rhodanese-like domain"/>
    <property type="match status" value="1"/>
</dbReference>
<dbReference type="PROSITE" id="PS50206">
    <property type="entry name" value="RHODANESE_3"/>
    <property type="match status" value="1"/>
</dbReference>
<evidence type="ECO:0000313" key="4">
    <source>
        <dbReference type="Proteomes" id="UP000016924"/>
    </source>
</evidence>
<name>R7Z4Z4_CONA1</name>
<feature type="region of interest" description="Disordered" evidence="1">
    <location>
        <begin position="168"/>
        <end position="189"/>
    </location>
</feature>
<evidence type="ECO:0000256" key="1">
    <source>
        <dbReference type="SAM" id="MobiDB-lite"/>
    </source>
</evidence>
<dbReference type="SUPFAM" id="SSF52821">
    <property type="entry name" value="Rhodanese/Cell cycle control phosphatase"/>
    <property type="match status" value="1"/>
</dbReference>
<dbReference type="OrthoDB" id="566238at2759"/>
<dbReference type="CDD" id="cd01519">
    <property type="entry name" value="RHOD_HSP67B2"/>
    <property type="match status" value="1"/>
</dbReference>
<dbReference type="eggNOG" id="KOG1530">
    <property type="taxonomic scope" value="Eukaryota"/>
</dbReference>
<reference evidence="4" key="1">
    <citation type="submission" date="2012-06" db="EMBL/GenBank/DDBJ databases">
        <title>The genome sequence of Coniosporium apollinis CBS 100218.</title>
        <authorList>
            <consortium name="The Broad Institute Genome Sequencing Platform"/>
            <person name="Cuomo C."/>
            <person name="Gorbushina A."/>
            <person name="Noack S."/>
            <person name="Walker B."/>
            <person name="Young S.K."/>
            <person name="Zeng Q."/>
            <person name="Gargeya S."/>
            <person name="Fitzgerald M."/>
            <person name="Haas B."/>
            <person name="Abouelleil A."/>
            <person name="Alvarado L."/>
            <person name="Arachchi H.M."/>
            <person name="Berlin A.M."/>
            <person name="Chapman S.B."/>
            <person name="Goldberg J."/>
            <person name="Griggs A."/>
            <person name="Gujja S."/>
            <person name="Hansen M."/>
            <person name="Howarth C."/>
            <person name="Imamovic A."/>
            <person name="Larimer J."/>
            <person name="McCowan C."/>
            <person name="Montmayeur A."/>
            <person name="Murphy C."/>
            <person name="Neiman D."/>
            <person name="Pearson M."/>
            <person name="Priest M."/>
            <person name="Roberts A."/>
            <person name="Saif S."/>
            <person name="Shea T."/>
            <person name="Sisk P."/>
            <person name="Sykes S."/>
            <person name="Wortman J."/>
            <person name="Nusbaum C."/>
            <person name="Birren B."/>
        </authorList>
    </citation>
    <scope>NUCLEOTIDE SEQUENCE [LARGE SCALE GENOMIC DNA]</scope>
    <source>
        <strain evidence="4">CBS 100218</strain>
    </source>
</reference>
<feature type="domain" description="Rhodanese" evidence="2">
    <location>
        <begin position="75"/>
        <end position="176"/>
    </location>
</feature>
<gene>
    <name evidence="3" type="ORF">W97_08502</name>
</gene>
<sequence length="189" mass="20866">MASRRAFVRLSIRSSASAIVRKPFCSPQTSSHHGLRAQLSPAPAAQFQQIRWHSAPPSNSKVYNYEQVKAIVESPSDDTVLIDVREPSEYEAGYIPTALNVPISSQPDALFLAPDEFQDRFGFIKPPPQKTLVFYCKAGVRSSAAAQLALQHGYQKVGEYRGSWLDWNKRGGEESREGPRGHKGGEAPV</sequence>
<dbReference type="STRING" id="1168221.R7Z4Z4"/>
<dbReference type="AlphaFoldDB" id="R7Z4Z4"/>
<dbReference type="Pfam" id="PF00581">
    <property type="entry name" value="Rhodanese"/>
    <property type="match status" value="1"/>
</dbReference>
<dbReference type="GO" id="GO:0004792">
    <property type="term" value="F:thiosulfate-cyanide sulfurtransferase activity"/>
    <property type="evidence" value="ECO:0007669"/>
    <property type="project" value="TreeGrafter"/>
</dbReference>
<organism evidence="3 4">
    <name type="scientific">Coniosporium apollinis (strain CBS 100218)</name>
    <name type="common">Rock-inhabiting black yeast</name>
    <dbReference type="NCBI Taxonomy" id="1168221"/>
    <lineage>
        <taxon>Eukaryota</taxon>
        <taxon>Fungi</taxon>
        <taxon>Dikarya</taxon>
        <taxon>Ascomycota</taxon>
        <taxon>Pezizomycotina</taxon>
        <taxon>Dothideomycetes</taxon>
        <taxon>Dothideomycetes incertae sedis</taxon>
        <taxon>Coniosporium</taxon>
    </lineage>
</organism>
<dbReference type="HOGENOM" id="CLU_089574_0_0_1"/>
<dbReference type="EMBL" id="JH767609">
    <property type="protein sequence ID" value="EON69242.1"/>
    <property type="molecule type" value="Genomic_DNA"/>
</dbReference>